<dbReference type="Pfam" id="PF19279">
    <property type="entry name" value="YegS_C"/>
    <property type="match status" value="1"/>
</dbReference>
<evidence type="ECO:0000256" key="12">
    <source>
        <dbReference type="ARBA" id="ARBA00023264"/>
    </source>
</evidence>
<evidence type="ECO:0000313" key="14">
    <source>
        <dbReference type="EMBL" id="QIN78366.1"/>
    </source>
</evidence>
<evidence type="ECO:0000256" key="9">
    <source>
        <dbReference type="ARBA" id="ARBA00022842"/>
    </source>
</evidence>
<dbReference type="SMART" id="SM00046">
    <property type="entry name" value="DAGKc"/>
    <property type="match status" value="1"/>
</dbReference>
<dbReference type="InterPro" id="IPR001206">
    <property type="entry name" value="Diacylglycerol_kinase_cat_dom"/>
</dbReference>
<name>A0A6G8PVZ3_9ACTN</name>
<evidence type="ECO:0000259" key="13">
    <source>
        <dbReference type="PROSITE" id="PS50146"/>
    </source>
</evidence>
<comment type="similarity">
    <text evidence="2">Belongs to the diacylglycerol/lipid kinase family.</text>
</comment>
<dbReference type="GO" id="GO:0005524">
    <property type="term" value="F:ATP binding"/>
    <property type="evidence" value="ECO:0007669"/>
    <property type="project" value="UniProtKB-KW"/>
</dbReference>
<evidence type="ECO:0000256" key="4">
    <source>
        <dbReference type="ARBA" id="ARBA00022679"/>
    </source>
</evidence>
<keyword evidence="7 14" id="KW-0418">Kinase</keyword>
<dbReference type="Pfam" id="PF00781">
    <property type="entry name" value="DAGK_cat"/>
    <property type="match status" value="1"/>
</dbReference>
<keyword evidence="5" id="KW-0479">Metal-binding</keyword>
<dbReference type="Gene3D" id="3.40.50.10330">
    <property type="entry name" value="Probable inorganic polyphosphate/atp-NAD kinase, domain 1"/>
    <property type="match status" value="1"/>
</dbReference>
<keyword evidence="8" id="KW-0067">ATP-binding</keyword>
<comment type="cofactor">
    <cofactor evidence="1">
        <name>Mg(2+)</name>
        <dbReference type="ChEBI" id="CHEBI:18420"/>
    </cofactor>
</comment>
<accession>A0A6G8PVZ3</accession>
<dbReference type="PROSITE" id="PS50146">
    <property type="entry name" value="DAGK"/>
    <property type="match status" value="1"/>
</dbReference>
<evidence type="ECO:0000256" key="6">
    <source>
        <dbReference type="ARBA" id="ARBA00022741"/>
    </source>
</evidence>
<evidence type="ECO:0000256" key="2">
    <source>
        <dbReference type="ARBA" id="ARBA00005983"/>
    </source>
</evidence>
<proteinExistence type="inferred from homology"/>
<keyword evidence="15" id="KW-1185">Reference proteome</keyword>
<evidence type="ECO:0000256" key="7">
    <source>
        <dbReference type="ARBA" id="ARBA00022777"/>
    </source>
</evidence>
<dbReference type="GO" id="GO:0008654">
    <property type="term" value="P:phospholipid biosynthetic process"/>
    <property type="evidence" value="ECO:0007669"/>
    <property type="project" value="UniProtKB-KW"/>
</dbReference>
<evidence type="ECO:0000256" key="11">
    <source>
        <dbReference type="ARBA" id="ARBA00023209"/>
    </source>
</evidence>
<evidence type="ECO:0000256" key="8">
    <source>
        <dbReference type="ARBA" id="ARBA00022840"/>
    </source>
</evidence>
<keyword evidence="4" id="KW-0808">Transferase</keyword>
<evidence type="ECO:0000256" key="1">
    <source>
        <dbReference type="ARBA" id="ARBA00001946"/>
    </source>
</evidence>
<keyword evidence="11" id="KW-0594">Phospholipid biosynthesis</keyword>
<evidence type="ECO:0000256" key="3">
    <source>
        <dbReference type="ARBA" id="ARBA00022516"/>
    </source>
</evidence>
<feature type="domain" description="DAGKc" evidence="13">
    <location>
        <begin position="18"/>
        <end position="146"/>
    </location>
</feature>
<dbReference type="EMBL" id="CP045121">
    <property type="protein sequence ID" value="QIN78366.1"/>
    <property type="molecule type" value="Genomic_DNA"/>
</dbReference>
<dbReference type="GO" id="GO:0016301">
    <property type="term" value="F:kinase activity"/>
    <property type="evidence" value="ECO:0007669"/>
    <property type="project" value="UniProtKB-KW"/>
</dbReference>
<dbReference type="NCBIfam" id="TIGR00147">
    <property type="entry name" value="YegS/Rv2252/BmrU family lipid kinase"/>
    <property type="match status" value="1"/>
</dbReference>
<dbReference type="InterPro" id="IPR050187">
    <property type="entry name" value="Lipid_Phosphate_FormReg"/>
</dbReference>
<protein>
    <submittedName>
        <fullName evidence="14">YegS/Rv2252/BmrU family lipid kinase</fullName>
    </submittedName>
</protein>
<sequence length="339" mass="35215">MGDDGGGIGGRAMSAACAEGAPVRVIHNPTSGGGAWDGEAHLRAALADRGVEWVRTGRLGEAREAAREWRDGLLLVVGGDGTVNEAVHGLGLAGFPEGVTLALLPTGTGNDLARTLTVPADPKDALETVRAGRTRVLDAARVRSGEVGERFFVNVAVGGAGEMVSEAADDESLKGRWGELAYSRAFVEVARSFHAPVVRLVVDGEERRVRALNVAVGNCRYAGGGWPAIPRANPEDGLLDLVVVEEAGLSGLLGLGRKALTGADYLGDEGVFFARGRSIRVETVPPGGFGFNADGELVGRGPVDFSVIPRALKVIVGSGYAPEPPERLSDRALRVVSQA</sequence>
<dbReference type="PANTHER" id="PTHR12358:SF106">
    <property type="entry name" value="LIPID KINASE YEGS"/>
    <property type="match status" value="1"/>
</dbReference>
<dbReference type="Gene3D" id="2.60.200.40">
    <property type="match status" value="1"/>
</dbReference>
<evidence type="ECO:0000256" key="10">
    <source>
        <dbReference type="ARBA" id="ARBA00023098"/>
    </source>
</evidence>
<keyword evidence="3" id="KW-0444">Lipid biosynthesis</keyword>
<dbReference type="GO" id="GO:0005886">
    <property type="term" value="C:plasma membrane"/>
    <property type="evidence" value="ECO:0007669"/>
    <property type="project" value="TreeGrafter"/>
</dbReference>
<dbReference type="KEGG" id="rmar:GBA65_07335"/>
<dbReference type="AlphaFoldDB" id="A0A6G8PVZ3"/>
<evidence type="ECO:0000256" key="5">
    <source>
        <dbReference type="ARBA" id="ARBA00022723"/>
    </source>
</evidence>
<keyword evidence="12" id="KW-1208">Phospholipid metabolism</keyword>
<organism evidence="14 15">
    <name type="scientific">Rubrobacter marinus</name>
    <dbReference type="NCBI Taxonomy" id="2653852"/>
    <lineage>
        <taxon>Bacteria</taxon>
        <taxon>Bacillati</taxon>
        <taxon>Actinomycetota</taxon>
        <taxon>Rubrobacteria</taxon>
        <taxon>Rubrobacterales</taxon>
        <taxon>Rubrobacteraceae</taxon>
        <taxon>Rubrobacter</taxon>
    </lineage>
</organism>
<dbReference type="InterPro" id="IPR017438">
    <property type="entry name" value="ATP-NAD_kinase_N"/>
</dbReference>
<dbReference type="InterPro" id="IPR016064">
    <property type="entry name" value="NAD/diacylglycerol_kinase_sf"/>
</dbReference>
<keyword evidence="6" id="KW-0547">Nucleotide-binding</keyword>
<keyword evidence="9" id="KW-0460">Magnesium</keyword>
<dbReference type="SUPFAM" id="SSF111331">
    <property type="entry name" value="NAD kinase/diacylglycerol kinase-like"/>
    <property type="match status" value="1"/>
</dbReference>
<dbReference type="RefSeq" id="WP_166396041.1">
    <property type="nucleotide sequence ID" value="NZ_CP045121.1"/>
</dbReference>
<dbReference type="InterPro" id="IPR005218">
    <property type="entry name" value="Diacylglycerol/lipid_kinase"/>
</dbReference>
<dbReference type="Proteomes" id="UP000502706">
    <property type="component" value="Chromosome"/>
</dbReference>
<evidence type="ECO:0000313" key="15">
    <source>
        <dbReference type="Proteomes" id="UP000502706"/>
    </source>
</evidence>
<keyword evidence="10" id="KW-0443">Lipid metabolism</keyword>
<dbReference type="InterPro" id="IPR045540">
    <property type="entry name" value="YegS/DAGK_C"/>
</dbReference>
<gene>
    <name evidence="14" type="ORF">GBA65_07335</name>
</gene>
<dbReference type="PANTHER" id="PTHR12358">
    <property type="entry name" value="SPHINGOSINE KINASE"/>
    <property type="match status" value="1"/>
</dbReference>
<reference evidence="14 15" key="1">
    <citation type="submission" date="2019-10" db="EMBL/GenBank/DDBJ databases">
        <title>Rubrobacter sp nov SCSIO 52915 isolated from a deep-sea sediment in the South China Sea.</title>
        <authorList>
            <person name="Chen R.W."/>
        </authorList>
    </citation>
    <scope>NUCLEOTIDE SEQUENCE [LARGE SCALE GENOMIC DNA]</scope>
    <source>
        <strain evidence="14 15">SCSIO 52915</strain>
    </source>
</reference>
<dbReference type="GO" id="GO:0046872">
    <property type="term" value="F:metal ion binding"/>
    <property type="evidence" value="ECO:0007669"/>
    <property type="project" value="UniProtKB-KW"/>
</dbReference>